<organism evidence="2 3">
    <name type="scientific">Favolaschia claudopus</name>
    <dbReference type="NCBI Taxonomy" id="2862362"/>
    <lineage>
        <taxon>Eukaryota</taxon>
        <taxon>Fungi</taxon>
        <taxon>Dikarya</taxon>
        <taxon>Basidiomycota</taxon>
        <taxon>Agaricomycotina</taxon>
        <taxon>Agaricomycetes</taxon>
        <taxon>Agaricomycetidae</taxon>
        <taxon>Agaricales</taxon>
        <taxon>Marasmiineae</taxon>
        <taxon>Mycenaceae</taxon>
        <taxon>Favolaschia</taxon>
    </lineage>
</organism>
<evidence type="ECO:0000313" key="2">
    <source>
        <dbReference type="EMBL" id="KAK6995608.1"/>
    </source>
</evidence>
<name>A0AAV9ZWX1_9AGAR</name>
<comment type="caution">
    <text evidence="2">The sequence shown here is derived from an EMBL/GenBank/DDBJ whole genome shotgun (WGS) entry which is preliminary data.</text>
</comment>
<evidence type="ECO:0000256" key="1">
    <source>
        <dbReference type="SAM" id="MobiDB-lite"/>
    </source>
</evidence>
<gene>
    <name evidence="2" type="ORF">R3P38DRAFT_2567130</name>
</gene>
<proteinExistence type="predicted"/>
<feature type="region of interest" description="Disordered" evidence="1">
    <location>
        <begin position="182"/>
        <end position="204"/>
    </location>
</feature>
<dbReference type="EMBL" id="JAWWNJ010000102">
    <property type="protein sequence ID" value="KAK6995608.1"/>
    <property type="molecule type" value="Genomic_DNA"/>
</dbReference>
<reference evidence="2 3" key="1">
    <citation type="journal article" date="2024" name="J Genomics">
        <title>Draft genome sequencing and assembly of Favolaschia claudopus CIRM-BRFM 2984 isolated from oak limbs.</title>
        <authorList>
            <person name="Navarro D."/>
            <person name="Drula E."/>
            <person name="Chaduli D."/>
            <person name="Cazenave R."/>
            <person name="Ahrendt S."/>
            <person name="Wang J."/>
            <person name="Lipzen A."/>
            <person name="Daum C."/>
            <person name="Barry K."/>
            <person name="Grigoriev I.V."/>
            <person name="Favel A."/>
            <person name="Rosso M.N."/>
            <person name="Martin F."/>
        </authorList>
    </citation>
    <scope>NUCLEOTIDE SEQUENCE [LARGE SCALE GENOMIC DNA]</scope>
    <source>
        <strain evidence="2 3">CIRM-BRFM 2984</strain>
    </source>
</reference>
<feature type="compositionally biased region" description="Basic and acidic residues" evidence="1">
    <location>
        <begin position="570"/>
        <end position="587"/>
    </location>
</feature>
<feature type="compositionally biased region" description="Basic residues" evidence="1">
    <location>
        <begin position="476"/>
        <end position="492"/>
    </location>
</feature>
<sequence length="818" mass="93155">MPLPPKLWSPQLQLYQDDSRIFSTEPDAQYLLAELGDTLNSPRYLVLLSDWLIFALGAELIDALPQEAIQECQLLFLRVLFLRFQYQGRRDGDIEAKRELDMAQMNLQNYLQPLVRYFVLALDANLIFDNTQDERDFPADSSWEEVIGDAFGPIGGRPSDDTMDLEGNDSDYVPELLQHGDLPTFIEDRPPPRRSSSRQPKAHVQREPAYARVLAWAEHLSAFFSCDVSPVNDLVHMRALKYKEYHDAQFTTGLFKLMRDVAEPGNLLETIHPDVEESFRFHDWKNVYAELICRWVEPTLTQEEYEKSIEFQRPDPAYRFSLDDAGGLLEFISDHPEMQPWGFNPMAVYLFMSLQCFQKIDGWDPAKVYQMMMQLPVFAGDEPALQDLASRSRDARLCTVIQETSDYRIFMRRLRDELYRPSPSPPRPSVSNVDDSSYESDWSSESDTDCDTDFDAATAGAKGSADWVFQGQPGRSQRRKFNKKNSKKRKAASKLAQDRVTQQSIGKSVKRGILGSSYQTPAPVKRTAEVPRGCLHCCNLPPRKRCIWVVFVMRQDWEHLRGHAVTCAVPDDRLPPKPPRQPRDGTEPKPPPPVKYFHPTKDLKWMTIKFRKDVYGRCGQDIVRLVHKHPNGAGEIVGGVRYNPFAKSTLERLIKNHRLVKVRTVRRRGKLHQWLYNGSMTAQGTRKATGGRKGDSYVAYAGHRGDTPADIQALGRMAVSTDALVEVGETICPGLKAEIKGLTEASGVQFLGRTGLTDFTCSNYISPIHTDADYGLSDVIEGRKKKNEQRENLYIYARYSLRSIECGTRNDNSTATHK</sequence>
<feature type="compositionally biased region" description="Acidic residues" evidence="1">
    <location>
        <begin position="436"/>
        <end position="454"/>
    </location>
</feature>
<dbReference type="Proteomes" id="UP001362999">
    <property type="component" value="Unassembled WGS sequence"/>
</dbReference>
<keyword evidence="3" id="KW-1185">Reference proteome</keyword>
<feature type="region of interest" description="Disordered" evidence="1">
    <location>
        <begin position="569"/>
        <end position="594"/>
    </location>
</feature>
<evidence type="ECO:0000313" key="3">
    <source>
        <dbReference type="Proteomes" id="UP001362999"/>
    </source>
</evidence>
<feature type="region of interest" description="Disordered" evidence="1">
    <location>
        <begin position="418"/>
        <end position="504"/>
    </location>
</feature>
<protein>
    <submittedName>
        <fullName evidence="2">Uncharacterized protein</fullName>
    </submittedName>
</protein>
<dbReference type="AlphaFoldDB" id="A0AAV9ZWX1"/>
<accession>A0AAV9ZWX1</accession>